<proteinExistence type="predicted"/>
<evidence type="ECO:0000313" key="1">
    <source>
        <dbReference type="EMBL" id="QZP37917.1"/>
    </source>
</evidence>
<dbReference type="SUPFAM" id="SSF102705">
    <property type="entry name" value="NIF3 (NGG1p interacting factor 3)-like"/>
    <property type="match status" value="1"/>
</dbReference>
<evidence type="ECO:0000313" key="2">
    <source>
        <dbReference type="Proteomes" id="UP000826254"/>
    </source>
</evidence>
<dbReference type="InterPro" id="IPR036069">
    <property type="entry name" value="DUF34/NIF3_sf"/>
</dbReference>
<dbReference type="Proteomes" id="UP000826254">
    <property type="component" value="Chromosome"/>
</dbReference>
<dbReference type="EMBL" id="CP081958">
    <property type="protein sequence ID" value="QZP37917.1"/>
    <property type="molecule type" value="Genomic_DNA"/>
</dbReference>
<dbReference type="AlphaFoldDB" id="A0A8T8WDH4"/>
<sequence>MGLTTDEVMQISLDLVDWDDTPADSTVYVPGEEIETALVGIDLESPEIRLAHDLGYDLALAHHPTGMSARLDFPEVLDTQVEFMTDHGVPEDVAEEAVSDLRSRMDHGGHSSNYRHDPSVAELLDQPYLNTHLAPDEYGRRVFREVADGMDDDATAGDFVDALSEIPELAAAETDVRLRVGDADNDLGEVAVHHAAGTNGGASVARAYFEHGVDTVLYIHVGAGDTAELREEFGDARKNLVVTGHVASDAIGMNAVVDALEERGVDCDTISGCGIGRDE</sequence>
<accession>A0A8T8WDH4</accession>
<dbReference type="GeneID" id="67176817"/>
<organism evidence="1 2">
    <name type="scientific">Halobaculum magnesiiphilum</name>
    <dbReference type="NCBI Taxonomy" id="1017351"/>
    <lineage>
        <taxon>Archaea</taxon>
        <taxon>Methanobacteriati</taxon>
        <taxon>Methanobacteriota</taxon>
        <taxon>Stenosarchaea group</taxon>
        <taxon>Halobacteria</taxon>
        <taxon>Halobacteriales</taxon>
        <taxon>Haloferacaceae</taxon>
        <taxon>Halobaculum</taxon>
    </lineage>
</organism>
<name>A0A8T8WDH4_9EURY</name>
<dbReference type="RefSeq" id="WP_222607724.1">
    <property type="nucleotide sequence ID" value="NZ_CP081958.1"/>
</dbReference>
<reference evidence="1 2" key="1">
    <citation type="journal article" date="2021" name="Int. J. Syst. Evol. Microbiol.">
        <title>Halobaculum halophilum sp. nov. and Halobaculum salinum sp. nov., isolated from salt lake and saline soil.</title>
        <authorList>
            <person name="Cui H.L."/>
            <person name="Shi X.W."/>
            <person name="Yin X.M."/>
            <person name="Yang X.Y."/>
            <person name="Hou J."/>
            <person name="Zhu L."/>
        </authorList>
    </citation>
    <scope>NUCLEOTIDE SEQUENCE [LARGE SCALE GENOMIC DNA]</scope>
    <source>
        <strain evidence="1 2">NBRC 109044</strain>
    </source>
</reference>
<gene>
    <name evidence="1" type="ORF">K6T50_01705</name>
</gene>
<protein>
    <submittedName>
        <fullName evidence="1">Uncharacterized protein</fullName>
    </submittedName>
</protein>
<dbReference type="KEGG" id="hmp:K6T50_01705"/>
<keyword evidence="2" id="KW-1185">Reference proteome</keyword>